<dbReference type="AlphaFoldDB" id="A0A8H2M3A8"/>
<feature type="transmembrane region" description="Helical" evidence="1">
    <location>
        <begin position="226"/>
        <end position="250"/>
    </location>
</feature>
<comment type="caution">
    <text evidence="2">The sequence shown here is derived from an EMBL/GenBank/DDBJ whole genome shotgun (WGS) entry which is preliminary data.</text>
</comment>
<feature type="transmembrane region" description="Helical" evidence="1">
    <location>
        <begin position="30"/>
        <end position="52"/>
    </location>
</feature>
<dbReference type="EMBL" id="CAACYI010000001">
    <property type="protein sequence ID" value="VFB15789.1"/>
    <property type="molecule type" value="Genomic_DNA"/>
</dbReference>
<evidence type="ECO:0000313" key="2">
    <source>
        <dbReference type="EMBL" id="VFB15789.1"/>
    </source>
</evidence>
<organism evidence="2 3">
    <name type="scientific">Urinicoccus massiliensis</name>
    <dbReference type="NCBI Taxonomy" id="1723382"/>
    <lineage>
        <taxon>Bacteria</taxon>
        <taxon>Bacillati</taxon>
        <taxon>Bacillota</taxon>
        <taxon>Tissierellia</taxon>
        <taxon>Tissierellales</taxon>
        <taxon>Peptoniphilaceae</taxon>
        <taxon>Urinicoccus</taxon>
    </lineage>
</organism>
<evidence type="ECO:0000313" key="3">
    <source>
        <dbReference type="Proteomes" id="UP000377798"/>
    </source>
</evidence>
<name>A0A8H2M3A8_9FIRM</name>
<keyword evidence="1" id="KW-1133">Transmembrane helix</keyword>
<keyword evidence="1" id="KW-0472">Membrane</keyword>
<reference evidence="2 3" key="1">
    <citation type="submission" date="2019-02" db="EMBL/GenBank/DDBJ databases">
        <authorList>
            <consortium name="Pathogen Informatics"/>
        </authorList>
    </citation>
    <scope>NUCLEOTIDE SEQUENCE [LARGE SCALE GENOMIC DNA]</scope>
    <source>
        <strain evidence="2 3">3012STDY7089603</strain>
    </source>
</reference>
<gene>
    <name evidence="2" type="ORF">NCTC13150_00293</name>
</gene>
<feature type="transmembrane region" description="Helical" evidence="1">
    <location>
        <begin position="73"/>
        <end position="89"/>
    </location>
</feature>
<feature type="transmembrane region" description="Helical" evidence="1">
    <location>
        <begin position="166"/>
        <end position="185"/>
    </location>
</feature>
<accession>A0A8H2M3A8</accession>
<dbReference type="InterPro" id="IPR021450">
    <property type="entry name" value="DUF3100"/>
</dbReference>
<keyword evidence="3" id="KW-1185">Reference proteome</keyword>
<proteinExistence type="predicted"/>
<protein>
    <submittedName>
        <fullName evidence="2">Protein of uncharacterized function (DUF3100)</fullName>
    </submittedName>
</protein>
<evidence type="ECO:0000256" key="1">
    <source>
        <dbReference type="SAM" id="Phobius"/>
    </source>
</evidence>
<keyword evidence="1" id="KW-0812">Transmembrane</keyword>
<sequence>MKIKDLSILILFVLVVITIAEFIGFQSFTIAGLTFNFLPLVFALVITMGLGIKAFRHGLIQKIYSESNIHFSSSYMIIIMLPLLARYGADVAPKLHEILSIGWVFLLQELGNLGTVLIGLPIAILLGLRQEAIGSTLGIGREGELAYISEKYTLDSPQGRGVLSQYIFGTLFGAMFYSIVAPIFLNLGFSIESLSMASGVGSASMMAAASSSLTATMPDYADTISAYASASQLLTSFLGTFTMLFLAVPLQRRLYKLLTRKDPDHE</sequence>
<feature type="transmembrane region" description="Helical" evidence="1">
    <location>
        <begin position="101"/>
        <end position="128"/>
    </location>
</feature>
<dbReference type="Pfam" id="PF11299">
    <property type="entry name" value="DUF3100"/>
    <property type="match status" value="1"/>
</dbReference>
<dbReference type="Proteomes" id="UP000377798">
    <property type="component" value="Unassembled WGS sequence"/>
</dbReference>
<dbReference type="RefSeq" id="WP_034438921.1">
    <property type="nucleotide sequence ID" value="NZ_CAACYI010000001.1"/>
</dbReference>